<organism evidence="2 3">
    <name type="scientific">candidate division WOR-1 bacterium RIFCSPHIGHO2_01_FULL_53_15</name>
    <dbReference type="NCBI Taxonomy" id="1802564"/>
    <lineage>
        <taxon>Bacteria</taxon>
        <taxon>Bacillati</taxon>
        <taxon>Saganbacteria</taxon>
    </lineage>
</organism>
<comment type="caution">
    <text evidence="2">The sequence shown here is derived from an EMBL/GenBank/DDBJ whole genome shotgun (WGS) entry which is preliminary data.</text>
</comment>
<gene>
    <name evidence="2" type="ORF">A2625_04465</name>
</gene>
<dbReference type="SMART" id="SM00855">
    <property type="entry name" value="PGAM"/>
    <property type="match status" value="1"/>
</dbReference>
<dbReference type="NCBIfam" id="TIGR00249">
    <property type="entry name" value="sixA"/>
    <property type="match status" value="1"/>
</dbReference>
<dbReference type="InterPro" id="IPR051021">
    <property type="entry name" value="Mito_Ser/Thr_phosphatase"/>
</dbReference>
<dbReference type="GO" id="GO:0101006">
    <property type="term" value="F:protein histidine phosphatase activity"/>
    <property type="evidence" value="ECO:0007669"/>
    <property type="project" value="InterPro"/>
</dbReference>
<dbReference type="CDD" id="cd07067">
    <property type="entry name" value="HP_PGM_like"/>
    <property type="match status" value="1"/>
</dbReference>
<evidence type="ECO:0000256" key="1">
    <source>
        <dbReference type="ARBA" id="ARBA00022801"/>
    </source>
</evidence>
<protein>
    <submittedName>
        <fullName evidence="2">Phosphohistidine phosphatase SixA</fullName>
    </submittedName>
</protein>
<accession>A0A1F4Q3X9</accession>
<evidence type="ECO:0000313" key="2">
    <source>
        <dbReference type="EMBL" id="OGB90661.1"/>
    </source>
</evidence>
<proteinExistence type="predicted"/>
<dbReference type="EMBL" id="METM01000006">
    <property type="protein sequence ID" value="OGB90661.1"/>
    <property type="molecule type" value="Genomic_DNA"/>
</dbReference>
<sequence length="131" mass="14395">MIYLVRHGEAVAEEVDPARPLTEKGRAEVEATAHELKAEGARIDEIWHSTKLRAKQTAEIIARVLNVSKVIEKDGLKPNDPVAPIVKLIRQSGKTILIAGHLPFLPKLVQLLKPDLGKIELKTGGVVRVSF</sequence>
<evidence type="ECO:0000313" key="3">
    <source>
        <dbReference type="Proteomes" id="UP000178724"/>
    </source>
</evidence>
<dbReference type="GO" id="GO:0005737">
    <property type="term" value="C:cytoplasm"/>
    <property type="evidence" value="ECO:0007669"/>
    <property type="project" value="InterPro"/>
</dbReference>
<dbReference type="AlphaFoldDB" id="A0A1F4Q3X9"/>
<dbReference type="InterPro" id="IPR013078">
    <property type="entry name" value="His_Pase_superF_clade-1"/>
</dbReference>
<dbReference type="PANTHER" id="PTHR20935">
    <property type="entry name" value="PHOSPHOGLYCERATE MUTASE-RELATED"/>
    <property type="match status" value="1"/>
</dbReference>
<dbReference type="InterPro" id="IPR004449">
    <property type="entry name" value="SixA"/>
</dbReference>
<dbReference type="InterPro" id="IPR029033">
    <property type="entry name" value="His_PPase_superfam"/>
</dbReference>
<dbReference type="SUPFAM" id="SSF53254">
    <property type="entry name" value="Phosphoglycerate mutase-like"/>
    <property type="match status" value="1"/>
</dbReference>
<dbReference type="Proteomes" id="UP000178724">
    <property type="component" value="Unassembled WGS sequence"/>
</dbReference>
<name>A0A1F4Q3X9_UNCSA</name>
<reference evidence="2 3" key="1">
    <citation type="journal article" date="2016" name="Nat. Commun.">
        <title>Thousands of microbial genomes shed light on interconnected biogeochemical processes in an aquifer system.</title>
        <authorList>
            <person name="Anantharaman K."/>
            <person name="Brown C.T."/>
            <person name="Hug L.A."/>
            <person name="Sharon I."/>
            <person name="Castelle C.J."/>
            <person name="Probst A.J."/>
            <person name="Thomas B.C."/>
            <person name="Singh A."/>
            <person name="Wilkins M.J."/>
            <person name="Karaoz U."/>
            <person name="Brodie E.L."/>
            <person name="Williams K.H."/>
            <person name="Hubbard S.S."/>
            <person name="Banfield J.F."/>
        </authorList>
    </citation>
    <scope>NUCLEOTIDE SEQUENCE [LARGE SCALE GENOMIC DNA]</scope>
</reference>
<keyword evidence="1" id="KW-0378">Hydrolase</keyword>
<dbReference type="Pfam" id="PF00300">
    <property type="entry name" value="His_Phos_1"/>
    <property type="match status" value="1"/>
</dbReference>
<dbReference type="PANTHER" id="PTHR20935:SF0">
    <property type="entry name" value="SERINE_THREONINE-PROTEIN PHOSPHATASE PGAM5, MITOCHONDRIAL"/>
    <property type="match status" value="1"/>
</dbReference>
<dbReference type="Gene3D" id="3.40.50.1240">
    <property type="entry name" value="Phosphoglycerate mutase-like"/>
    <property type="match status" value="1"/>
</dbReference>